<dbReference type="SUPFAM" id="SSF110997">
    <property type="entry name" value="Sporulation related repeat"/>
    <property type="match status" value="1"/>
</dbReference>
<feature type="domain" description="SPOR" evidence="1">
    <location>
        <begin position="154"/>
        <end position="240"/>
    </location>
</feature>
<proteinExistence type="predicted"/>
<dbReference type="Proteomes" id="UP001268683">
    <property type="component" value="Chromosome"/>
</dbReference>
<dbReference type="Pfam" id="PF05036">
    <property type="entry name" value="SPOR"/>
    <property type="match status" value="1"/>
</dbReference>
<accession>A0AA52ECG3</accession>
<dbReference type="AlphaFoldDB" id="A0AA52ECG3"/>
<keyword evidence="3" id="KW-1185">Reference proteome</keyword>
<dbReference type="KEGG" id="tmk:QGN29_11425"/>
<evidence type="ECO:0000259" key="1">
    <source>
        <dbReference type="PROSITE" id="PS51724"/>
    </source>
</evidence>
<dbReference type="EMBL" id="CP123872">
    <property type="protein sequence ID" value="WND02160.1"/>
    <property type="molecule type" value="Genomic_DNA"/>
</dbReference>
<dbReference type="RefSeq" id="WP_310797995.1">
    <property type="nucleotide sequence ID" value="NZ_CP123872.1"/>
</dbReference>
<sequence length="245" mass="26673">MTVKSSNSIVDVSGLGKLFVITGVLLLLSACGAQDLWQGGDVKTRASSERNTLEIAYNKDQDREMTDRLNALEGLYIDLMREVKTQNEAVATMTRLMETQKQQSIDADELGRVSNAIRVLDGKMNQALNRISKTEMFLGKSSSRQQQNATPQMIGDGNQFAARIGNYRSEAQVKAAWDKLKSRYSNELSGLTPITSTIEDPTIGKLINLMVGPFASSSDANALCNSLKAKGEPACSVAKYQGKAI</sequence>
<gene>
    <name evidence="2" type="ORF">QGN29_11425</name>
</gene>
<dbReference type="PROSITE" id="PS51257">
    <property type="entry name" value="PROKAR_LIPOPROTEIN"/>
    <property type="match status" value="1"/>
</dbReference>
<evidence type="ECO:0000313" key="3">
    <source>
        <dbReference type="Proteomes" id="UP001268683"/>
    </source>
</evidence>
<dbReference type="InterPro" id="IPR007730">
    <property type="entry name" value="SPOR-like_dom"/>
</dbReference>
<dbReference type="PROSITE" id="PS51724">
    <property type="entry name" value="SPOR"/>
    <property type="match status" value="1"/>
</dbReference>
<evidence type="ECO:0000313" key="2">
    <source>
        <dbReference type="EMBL" id="WND02160.1"/>
    </source>
</evidence>
<protein>
    <submittedName>
        <fullName evidence="2">SPOR domain-containing protein</fullName>
    </submittedName>
</protein>
<organism evidence="2 3">
    <name type="scientific">Temperatibacter marinus</name>
    <dbReference type="NCBI Taxonomy" id="1456591"/>
    <lineage>
        <taxon>Bacteria</taxon>
        <taxon>Pseudomonadati</taxon>
        <taxon>Pseudomonadota</taxon>
        <taxon>Alphaproteobacteria</taxon>
        <taxon>Kordiimonadales</taxon>
        <taxon>Temperatibacteraceae</taxon>
        <taxon>Temperatibacter</taxon>
    </lineage>
</organism>
<dbReference type="Gene3D" id="3.30.70.1070">
    <property type="entry name" value="Sporulation related repeat"/>
    <property type="match status" value="1"/>
</dbReference>
<dbReference type="GO" id="GO:0042834">
    <property type="term" value="F:peptidoglycan binding"/>
    <property type="evidence" value="ECO:0007669"/>
    <property type="project" value="InterPro"/>
</dbReference>
<dbReference type="InterPro" id="IPR036680">
    <property type="entry name" value="SPOR-like_sf"/>
</dbReference>
<reference evidence="2" key="1">
    <citation type="submission" date="2023-04" db="EMBL/GenBank/DDBJ databases">
        <title>Complete genome sequence of Temperatibacter marinus.</title>
        <authorList>
            <person name="Rong J.-C."/>
            <person name="Yi M.-L."/>
            <person name="Zhao Q."/>
        </authorList>
    </citation>
    <scope>NUCLEOTIDE SEQUENCE</scope>
    <source>
        <strain evidence="2">NBRC 110045</strain>
    </source>
</reference>
<name>A0AA52ECG3_9PROT</name>